<accession>B3E6M1</accession>
<keyword evidence="3" id="KW-1185">Reference proteome</keyword>
<proteinExistence type="predicted"/>
<name>B3E6M1_TRIL1</name>
<dbReference type="EMBL" id="CP001089">
    <property type="protein sequence ID" value="ACD94846.1"/>
    <property type="molecule type" value="Genomic_DNA"/>
</dbReference>
<evidence type="ECO:0000256" key="1">
    <source>
        <dbReference type="SAM" id="MobiDB-lite"/>
    </source>
</evidence>
<dbReference type="AlphaFoldDB" id="B3E6M1"/>
<evidence type="ECO:0000313" key="3">
    <source>
        <dbReference type="Proteomes" id="UP000002420"/>
    </source>
</evidence>
<dbReference type="RefSeq" id="WP_012469195.1">
    <property type="nucleotide sequence ID" value="NC_010814.1"/>
</dbReference>
<feature type="compositionally biased region" description="Polar residues" evidence="1">
    <location>
        <begin position="1"/>
        <end position="12"/>
    </location>
</feature>
<protein>
    <submittedName>
        <fullName evidence="2">Uncharacterized protein</fullName>
    </submittedName>
</protein>
<sequence length="121" mass="13759">MAQKATKPQQASPLPASEDNSVADHHYSKLQELHYELEETTGALGAYYYALDELRTYSEDSANQIFKLIINDLVSITDDIHRHLNDLTPVRHCAPHALRPSEKWEKLYIGQISNLRKGGEQ</sequence>
<gene>
    <name evidence="2" type="ordered locus">Glov_1124</name>
</gene>
<feature type="region of interest" description="Disordered" evidence="1">
    <location>
        <begin position="1"/>
        <end position="25"/>
    </location>
</feature>
<dbReference type="KEGG" id="glo:Glov_1124"/>
<dbReference type="Proteomes" id="UP000002420">
    <property type="component" value="Chromosome"/>
</dbReference>
<organism evidence="2 3">
    <name type="scientific">Trichlorobacter lovleyi (strain ATCC BAA-1151 / DSM 17278 / SZ)</name>
    <name type="common">Geobacter lovleyi</name>
    <dbReference type="NCBI Taxonomy" id="398767"/>
    <lineage>
        <taxon>Bacteria</taxon>
        <taxon>Pseudomonadati</taxon>
        <taxon>Thermodesulfobacteriota</taxon>
        <taxon>Desulfuromonadia</taxon>
        <taxon>Geobacterales</taxon>
        <taxon>Geobacteraceae</taxon>
        <taxon>Trichlorobacter</taxon>
    </lineage>
</organism>
<reference evidence="2 3" key="1">
    <citation type="submission" date="2008-05" db="EMBL/GenBank/DDBJ databases">
        <title>Complete sequence of chromosome of Geobacter lovleyi SZ.</title>
        <authorList>
            <consortium name="US DOE Joint Genome Institute"/>
            <person name="Lucas S."/>
            <person name="Copeland A."/>
            <person name="Lapidus A."/>
            <person name="Glavina del Rio T."/>
            <person name="Dalin E."/>
            <person name="Tice H."/>
            <person name="Bruce D."/>
            <person name="Goodwin L."/>
            <person name="Pitluck S."/>
            <person name="Chertkov O."/>
            <person name="Meincke L."/>
            <person name="Brettin T."/>
            <person name="Detter J.C."/>
            <person name="Han C."/>
            <person name="Tapia R."/>
            <person name="Kuske C.R."/>
            <person name="Schmutz J."/>
            <person name="Larimer F."/>
            <person name="Land M."/>
            <person name="Hauser L."/>
            <person name="Kyrpides N."/>
            <person name="Mikhailova N."/>
            <person name="Sung Y."/>
            <person name="Fletcher K.E."/>
            <person name="Ritalahti K.M."/>
            <person name="Loeffler F.E."/>
            <person name="Richardson P."/>
        </authorList>
    </citation>
    <scope>NUCLEOTIDE SEQUENCE [LARGE SCALE GENOMIC DNA]</scope>
    <source>
        <strain evidence="3">ATCC BAA-1151 / DSM 17278 / SZ</strain>
    </source>
</reference>
<dbReference type="HOGENOM" id="CLU_2034721_0_0_7"/>
<evidence type="ECO:0000313" key="2">
    <source>
        <dbReference type="EMBL" id="ACD94846.1"/>
    </source>
</evidence>
<dbReference type="STRING" id="398767.Glov_1124"/>